<dbReference type="SUPFAM" id="SSF46458">
    <property type="entry name" value="Globin-like"/>
    <property type="match status" value="1"/>
</dbReference>
<dbReference type="GO" id="GO:0019825">
    <property type="term" value="F:oxygen binding"/>
    <property type="evidence" value="ECO:0007669"/>
    <property type="project" value="InterPro"/>
</dbReference>
<dbReference type="Gene3D" id="1.10.490.10">
    <property type="entry name" value="Globins"/>
    <property type="match status" value="1"/>
</dbReference>
<reference evidence="2" key="1">
    <citation type="submission" date="2020-05" db="EMBL/GenBank/DDBJ databases">
        <authorList>
            <person name="Chiriac C."/>
            <person name="Salcher M."/>
            <person name="Ghai R."/>
            <person name="Kavagutti S V."/>
        </authorList>
    </citation>
    <scope>NUCLEOTIDE SEQUENCE</scope>
</reference>
<dbReference type="GO" id="GO:0020037">
    <property type="term" value="F:heme binding"/>
    <property type="evidence" value="ECO:0007669"/>
    <property type="project" value="InterPro"/>
</dbReference>
<evidence type="ECO:0000256" key="1">
    <source>
        <dbReference type="SAM" id="MobiDB-lite"/>
    </source>
</evidence>
<dbReference type="InterPro" id="IPR009050">
    <property type="entry name" value="Globin-like_sf"/>
</dbReference>
<dbReference type="CDD" id="cd08916">
    <property type="entry name" value="TrHb3_P"/>
    <property type="match status" value="1"/>
</dbReference>
<gene>
    <name evidence="2" type="ORF">UFOPK3564_02687</name>
</gene>
<name>A0A6J7J258_9ZZZZ</name>
<dbReference type="EMBL" id="CAFBMK010000205">
    <property type="protein sequence ID" value="CAB4936697.1"/>
    <property type="molecule type" value="Genomic_DNA"/>
</dbReference>
<feature type="region of interest" description="Disordered" evidence="1">
    <location>
        <begin position="112"/>
        <end position="134"/>
    </location>
</feature>
<evidence type="ECO:0000313" key="2">
    <source>
        <dbReference type="EMBL" id="CAB4936697.1"/>
    </source>
</evidence>
<dbReference type="AlphaFoldDB" id="A0A6J7J258"/>
<organism evidence="2">
    <name type="scientific">freshwater metagenome</name>
    <dbReference type="NCBI Taxonomy" id="449393"/>
    <lineage>
        <taxon>unclassified sequences</taxon>
        <taxon>metagenomes</taxon>
        <taxon>ecological metagenomes</taxon>
    </lineage>
</organism>
<accession>A0A6J7J258</accession>
<protein>
    <submittedName>
        <fullName evidence="2">Unannotated protein</fullName>
    </submittedName>
</protein>
<proteinExistence type="predicted"/>
<sequence>MRAFYGRALTDPVIGFLFTDVAHLDLEAHVPAVTSFWETILLGARSYTGGAFHPHAGLHAKAPLRAGHFQRWLLLWHASVDELFAGPRAEQAKAHADRVAFAFHGRLQTTTSAPEAPLPGLVVSRHGRPGGGGG</sequence>
<dbReference type="InterPro" id="IPR012292">
    <property type="entry name" value="Globin/Proto"/>
</dbReference>